<dbReference type="Gene3D" id="1.10.1780.10">
    <property type="entry name" value="Clp, N-terminal domain"/>
    <property type="match status" value="1"/>
</dbReference>
<comment type="similarity">
    <text evidence="1 6">Belongs to the ClpA/ClpB family.</text>
</comment>
<dbReference type="KEGG" id="htx:EKK97_00680"/>
<dbReference type="InterPro" id="IPR027417">
    <property type="entry name" value="P-loop_NTPase"/>
</dbReference>
<organism evidence="11 12">
    <name type="scientific">Billgrantia tianxiuensis</name>
    <dbReference type="NCBI Taxonomy" id="2497861"/>
    <lineage>
        <taxon>Bacteria</taxon>
        <taxon>Pseudomonadati</taxon>
        <taxon>Pseudomonadota</taxon>
        <taxon>Gammaproteobacteria</taxon>
        <taxon>Oceanospirillales</taxon>
        <taxon>Halomonadaceae</taxon>
        <taxon>Billgrantia</taxon>
    </lineage>
</organism>
<dbReference type="InterPro" id="IPR019489">
    <property type="entry name" value="Clp_ATPase_C"/>
</dbReference>
<evidence type="ECO:0000256" key="8">
    <source>
        <dbReference type="SAM" id="MobiDB-lite"/>
    </source>
</evidence>
<dbReference type="AlphaFoldDB" id="A0A6I6SP09"/>
<dbReference type="SMART" id="SM01086">
    <property type="entry name" value="ClpB_D2-small"/>
    <property type="match status" value="1"/>
</dbReference>
<dbReference type="Pfam" id="PF10431">
    <property type="entry name" value="ClpB_D2-small"/>
    <property type="match status" value="1"/>
</dbReference>
<dbReference type="GO" id="GO:0005737">
    <property type="term" value="C:cytoplasm"/>
    <property type="evidence" value="ECO:0007669"/>
    <property type="project" value="TreeGrafter"/>
</dbReference>
<keyword evidence="7" id="KW-0175">Coiled coil</keyword>
<feature type="coiled-coil region" evidence="7">
    <location>
        <begin position="432"/>
        <end position="491"/>
    </location>
</feature>
<dbReference type="PANTHER" id="PTHR11638:SF182">
    <property type="entry name" value="CLP ATPASE"/>
    <property type="match status" value="1"/>
</dbReference>
<keyword evidence="4 6" id="KW-0067">ATP-binding</keyword>
<dbReference type="PANTHER" id="PTHR11638">
    <property type="entry name" value="ATP-DEPENDENT CLP PROTEASE"/>
    <property type="match status" value="1"/>
</dbReference>
<dbReference type="InterPro" id="IPR003593">
    <property type="entry name" value="AAA+_ATPase"/>
</dbReference>
<dbReference type="InterPro" id="IPR004176">
    <property type="entry name" value="Clp_R_N"/>
</dbReference>
<feature type="coiled-coil region" evidence="7">
    <location>
        <begin position="561"/>
        <end position="588"/>
    </location>
</feature>
<dbReference type="InterPro" id="IPR001270">
    <property type="entry name" value="ClpA/B"/>
</dbReference>
<evidence type="ECO:0000256" key="4">
    <source>
        <dbReference type="ARBA" id="ARBA00022840"/>
    </source>
</evidence>
<dbReference type="GO" id="GO:0016887">
    <property type="term" value="F:ATP hydrolysis activity"/>
    <property type="evidence" value="ECO:0007669"/>
    <property type="project" value="InterPro"/>
</dbReference>
<feature type="region of interest" description="Disordered" evidence="8">
    <location>
        <begin position="156"/>
        <end position="177"/>
    </location>
</feature>
<feature type="domain" description="Clp ATPase C-terminal" evidence="10">
    <location>
        <begin position="814"/>
        <end position="906"/>
    </location>
</feature>
<dbReference type="SUPFAM" id="SSF52540">
    <property type="entry name" value="P-loop containing nucleoside triphosphate hydrolases"/>
    <property type="match status" value="2"/>
</dbReference>
<feature type="domain" description="AAA+ ATPase" evidence="9">
    <location>
        <begin position="648"/>
        <end position="790"/>
    </location>
</feature>
<dbReference type="InterPro" id="IPR050130">
    <property type="entry name" value="ClpA_ClpB"/>
</dbReference>
<reference evidence="11 12" key="1">
    <citation type="submission" date="2019-01" db="EMBL/GenBank/DDBJ databases">
        <title>Complete genome of a denitifying bacterium Halomons sp. BC-M4-5.</title>
        <authorList>
            <person name="Wang L."/>
            <person name="Shao Z."/>
        </authorList>
    </citation>
    <scope>NUCLEOTIDE SEQUENCE [LARGE SCALE GENOMIC DNA]</scope>
    <source>
        <strain evidence="11 12">BC-M4-5</strain>
    </source>
</reference>
<keyword evidence="2" id="KW-0677">Repeat</keyword>
<sequence length="911" mass="99035">MLRVELPALIGRLNAISRQGLEQAALLCAEQQAPEVTAGHLLLALIDQPLCDLRCLLDGQGVDLHELRARLAEETRPPRDLAVTTPSFSPLLVELLQDAWLLATTEFSYDSLRSGLIFTAMLHNTGRYVGPRSAALLAEINREGLRRGFERLAADSAEAPRAESGDAGRRPAQAAQGDSALARFATSLTEQARRGELDPVLCRDPEIDQMLDILGRRRKNNPIVIGDAGVGKSAVVEGLAARIVEGRVPAALADVELMSLDLGALQAGAAVKGEFEKRLKAVIEEVKAAPRPILLFIDEAHTLIGAGNQEGGGDAANLLKPALARGELRTIAATTWREYKKYFEKDPALSRRFQPVALAEPSIDQALVILRGLRDTYETAHGVLVGDSGLRAAAELSARYLAGRKLPDKAIDVLDTACARLSQALDTPPRRLSHLKSEHIAAQREREQLDRERLLGRTPDAAREAELDARLARLEEEVERLEAAWADQRECVDAIIALHRQLLDAGRNEAAVEQASAEAEAVIDGEIDEESDADSTIDGEAVADTVESDDSAAVVDPHAQLAAHEARLAELQQEFALVNASVEEAQIAQVIGDWTGVPVERMTSDELTRLTELPEHLSRLVQGQDTAIQRVHRHLLTARADLRRPGRPLGAFLLVGPSGVGKTETVVQIAERLYGGRQFLTTINMSEYQEKHTVSRLIGSPPGYVGFGEGGLLTEAIRQRPYSVVLLDEVEKAHPDVLNLFYQAFDKGELADGEGRLIDCKNVVFFLTSNLGYEAIVAHADDPAALDDALYPVLAGFFKPALLARMEVVPYFPLGADTLRDIVAAKLDTLAERIRTRHRQAEVVLDDSLRDAICARATRSENGARMLESVIDGELLPPVSRALLDRLARREPVTRVALGVDEAGAFTAEVV</sequence>
<dbReference type="Pfam" id="PF17871">
    <property type="entry name" value="AAA_lid_9"/>
    <property type="match status" value="1"/>
</dbReference>
<dbReference type="InterPro" id="IPR036628">
    <property type="entry name" value="Clp_N_dom_sf"/>
</dbReference>
<keyword evidence="12" id="KW-1185">Reference proteome</keyword>
<evidence type="ECO:0000313" key="11">
    <source>
        <dbReference type="EMBL" id="QHC48403.1"/>
    </source>
</evidence>
<dbReference type="InterPro" id="IPR017729">
    <property type="entry name" value="ATPase_T6SS_ClpV1"/>
</dbReference>
<dbReference type="RefSeq" id="WP_159547977.1">
    <property type="nucleotide sequence ID" value="NZ_CP035042.1"/>
</dbReference>
<dbReference type="Gene3D" id="1.10.8.60">
    <property type="match status" value="1"/>
</dbReference>
<dbReference type="EMBL" id="CP035042">
    <property type="protein sequence ID" value="QHC48403.1"/>
    <property type="molecule type" value="Genomic_DNA"/>
</dbReference>
<evidence type="ECO:0000259" key="9">
    <source>
        <dbReference type="SMART" id="SM00382"/>
    </source>
</evidence>
<protein>
    <submittedName>
        <fullName evidence="11">Type VI secretion system ATPase TssH</fullName>
    </submittedName>
</protein>
<proteinExistence type="inferred from homology"/>
<evidence type="ECO:0000256" key="7">
    <source>
        <dbReference type="SAM" id="Coils"/>
    </source>
</evidence>
<dbReference type="SUPFAM" id="SSF81923">
    <property type="entry name" value="Double Clp-N motif"/>
    <property type="match status" value="1"/>
</dbReference>
<keyword evidence="5 6" id="KW-0143">Chaperone</keyword>
<evidence type="ECO:0000256" key="6">
    <source>
        <dbReference type="RuleBase" id="RU004432"/>
    </source>
</evidence>
<dbReference type="InterPro" id="IPR003959">
    <property type="entry name" value="ATPase_AAA_core"/>
</dbReference>
<keyword evidence="3 6" id="KW-0547">Nucleotide-binding</keyword>
<feature type="domain" description="AAA+ ATPase" evidence="9">
    <location>
        <begin position="218"/>
        <end position="373"/>
    </location>
</feature>
<dbReference type="OrthoDB" id="9803641at2"/>
<dbReference type="Gene3D" id="3.40.50.300">
    <property type="entry name" value="P-loop containing nucleotide triphosphate hydrolases"/>
    <property type="match status" value="3"/>
</dbReference>
<dbReference type="GO" id="GO:0034605">
    <property type="term" value="P:cellular response to heat"/>
    <property type="evidence" value="ECO:0007669"/>
    <property type="project" value="TreeGrafter"/>
</dbReference>
<dbReference type="CDD" id="cd00009">
    <property type="entry name" value="AAA"/>
    <property type="match status" value="1"/>
</dbReference>
<evidence type="ECO:0000313" key="12">
    <source>
        <dbReference type="Proteomes" id="UP000464013"/>
    </source>
</evidence>
<dbReference type="PRINTS" id="PR00300">
    <property type="entry name" value="CLPPROTEASEA"/>
</dbReference>
<evidence type="ECO:0000259" key="10">
    <source>
        <dbReference type="SMART" id="SM01086"/>
    </source>
</evidence>
<evidence type="ECO:0000256" key="3">
    <source>
        <dbReference type="ARBA" id="ARBA00022741"/>
    </source>
</evidence>
<dbReference type="Pfam" id="PF00004">
    <property type="entry name" value="AAA"/>
    <property type="match status" value="1"/>
</dbReference>
<dbReference type="PROSITE" id="PS00870">
    <property type="entry name" value="CLPAB_1"/>
    <property type="match status" value="1"/>
</dbReference>
<dbReference type="Pfam" id="PF02861">
    <property type="entry name" value="Clp_N"/>
    <property type="match status" value="1"/>
</dbReference>
<evidence type="ECO:0000256" key="1">
    <source>
        <dbReference type="ARBA" id="ARBA00008675"/>
    </source>
</evidence>
<name>A0A6I6SP09_9GAMM</name>
<dbReference type="CDD" id="cd19499">
    <property type="entry name" value="RecA-like_ClpB_Hsp104-like"/>
    <property type="match status" value="1"/>
</dbReference>
<feature type="compositionally biased region" description="Basic and acidic residues" evidence="8">
    <location>
        <begin position="156"/>
        <end position="169"/>
    </location>
</feature>
<evidence type="ECO:0000256" key="2">
    <source>
        <dbReference type="ARBA" id="ARBA00022737"/>
    </source>
</evidence>
<dbReference type="NCBIfam" id="TIGR03345">
    <property type="entry name" value="VI_ClpV1"/>
    <property type="match status" value="1"/>
</dbReference>
<evidence type="ECO:0000256" key="5">
    <source>
        <dbReference type="ARBA" id="ARBA00023186"/>
    </source>
</evidence>
<dbReference type="Pfam" id="PF07724">
    <property type="entry name" value="AAA_2"/>
    <property type="match status" value="1"/>
</dbReference>
<dbReference type="Proteomes" id="UP000464013">
    <property type="component" value="Chromosome"/>
</dbReference>
<gene>
    <name evidence="11" type="primary">tssH</name>
    <name evidence="11" type="ORF">EKK97_00680</name>
</gene>
<dbReference type="SMART" id="SM00382">
    <property type="entry name" value="AAA"/>
    <property type="match status" value="2"/>
</dbReference>
<accession>A0A6I6SP09</accession>
<dbReference type="InterPro" id="IPR041546">
    <property type="entry name" value="ClpA/ClpB_AAA_lid"/>
</dbReference>
<dbReference type="InterPro" id="IPR028299">
    <property type="entry name" value="ClpA/B_CS2"/>
</dbReference>
<dbReference type="InterPro" id="IPR018368">
    <property type="entry name" value="ClpA/B_CS1"/>
</dbReference>
<dbReference type="GO" id="GO:0005524">
    <property type="term" value="F:ATP binding"/>
    <property type="evidence" value="ECO:0007669"/>
    <property type="project" value="UniProtKB-KW"/>
</dbReference>
<dbReference type="PROSITE" id="PS00871">
    <property type="entry name" value="CLPAB_2"/>
    <property type="match status" value="1"/>
</dbReference>